<dbReference type="AlphaFoldDB" id="A0A940S3X2"/>
<evidence type="ECO:0000313" key="1">
    <source>
        <dbReference type="EMBL" id="MBP0483260.1"/>
    </source>
</evidence>
<sequence length="135" mass="14431">MPLPILIVLVACGIAGIAWLIHASGLSRARTFDTEDDARAAWGREFPDLPAGTVTLTAKRAAALVMTSEGPGLVWPMGSDSTARLLHGSRAQPTADGLDLRLPDPSAPRLRLILTQDETQAWARIIEASKARHDS</sequence>
<dbReference type="RefSeq" id="WP_209361198.1">
    <property type="nucleotide sequence ID" value="NZ_JAGISH010000006.1"/>
</dbReference>
<name>A0A940S3X2_9RHOB</name>
<organism evidence="1 2">
    <name type="scientific">Sagittula salina</name>
    <dbReference type="NCBI Taxonomy" id="2820268"/>
    <lineage>
        <taxon>Bacteria</taxon>
        <taxon>Pseudomonadati</taxon>
        <taxon>Pseudomonadota</taxon>
        <taxon>Alphaproteobacteria</taxon>
        <taxon>Rhodobacterales</taxon>
        <taxon>Roseobacteraceae</taxon>
        <taxon>Sagittula</taxon>
    </lineage>
</organism>
<evidence type="ECO:0000313" key="2">
    <source>
        <dbReference type="Proteomes" id="UP000675940"/>
    </source>
</evidence>
<comment type="caution">
    <text evidence="1">The sequence shown here is derived from an EMBL/GenBank/DDBJ whole genome shotgun (WGS) entry which is preliminary data.</text>
</comment>
<reference evidence="1" key="1">
    <citation type="submission" date="2021-03" db="EMBL/GenBank/DDBJ databases">
        <title>Sagittula salina sp. nov. strain M10.9X isolated from the marine waste.</title>
        <authorList>
            <person name="Satari L."/>
            <person name="Molina-Menor E."/>
            <person name="Vidal-Verdu A."/>
            <person name="Pascual J."/>
            <person name="Pereto J."/>
            <person name="Porcar M."/>
        </authorList>
    </citation>
    <scope>NUCLEOTIDE SEQUENCE</scope>
    <source>
        <strain evidence="1">M10.9X</strain>
    </source>
</reference>
<keyword evidence="2" id="KW-1185">Reference proteome</keyword>
<dbReference type="EMBL" id="JAGISH010000006">
    <property type="protein sequence ID" value="MBP0483260.1"/>
    <property type="molecule type" value="Genomic_DNA"/>
</dbReference>
<gene>
    <name evidence="1" type="ORF">J5474_12255</name>
</gene>
<accession>A0A940S3X2</accession>
<dbReference type="Proteomes" id="UP000675940">
    <property type="component" value="Unassembled WGS sequence"/>
</dbReference>
<protein>
    <submittedName>
        <fullName evidence="1">Uncharacterized protein</fullName>
    </submittedName>
</protein>
<proteinExistence type="predicted"/>